<name>A0ABT1T9Y1_9SPHI</name>
<organism evidence="1 2">
    <name type="scientific">Mucilaginibacter aquariorum</name>
    <dbReference type="NCBI Taxonomy" id="2967225"/>
    <lineage>
        <taxon>Bacteria</taxon>
        <taxon>Pseudomonadati</taxon>
        <taxon>Bacteroidota</taxon>
        <taxon>Sphingobacteriia</taxon>
        <taxon>Sphingobacteriales</taxon>
        <taxon>Sphingobacteriaceae</taxon>
        <taxon>Mucilaginibacter</taxon>
    </lineage>
</organism>
<gene>
    <name evidence="1" type="ORF">NPE20_25950</name>
</gene>
<evidence type="ECO:0000313" key="2">
    <source>
        <dbReference type="Proteomes" id="UP001204376"/>
    </source>
</evidence>
<dbReference type="EMBL" id="JANHOH010000015">
    <property type="protein sequence ID" value="MCQ6961443.1"/>
    <property type="molecule type" value="Genomic_DNA"/>
</dbReference>
<accession>A0ABT1T9Y1</accession>
<protein>
    <submittedName>
        <fullName evidence="1">Uncharacterized protein</fullName>
    </submittedName>
</protein>
<dbReference type="Proteomes" id="UP001204376">
    <property type="component" value="Unassembled WGS sequence"/>
</dbReference>
<reference evidence="1 2" key="1">
    <citation type="submission" date="2022-07" db="EMBL/GenBank/DDBJ databases">
        <title>Mucilaginibacter sp. JC4.</title>
        <authorList>
            <person name="Le V."/>
            <person name="Ko S.-R."/>
            <person name="Ahn C.-Y."/>
            <person name="Oh H.-M."/>
        </authorList>
    </citation>
    <scope>NUCLEOTIDE SEQUENCE [LARGE SCALE GENOMIC DNA]</scope>
    <source>
        <strain evidence="1 2">JC4</strain>
    </source>
</reference>
<proteinExistence type="predicted"/>
<evidence type="ECO:0000313" key="1">
    <source>
        <dbReference type="EMBL" id="MCQ6961443.1"/>
    </source>
</evidence>
<comment type="caution">
    <text evidence="1">The sequence shown here is derived from an EMBL/GenBank/DDBJ whole genome shotgun (WGS) entry which is preliminary data.</text>
</comment>
<sequence length="245" mass="28541">MEIITPYVTTSQKFISVFLSEKDNEYVISDGGWVDSNMYESILNFEDDIFNRAFFHYYNSFNIKEVYGFNKVKYYYKKTSKAFAIPSLIFDLSNFIASIISLSEIDFVDKQEKETKERFQRTANSFIQSIVPEDKLELGAYLGKNNEVRISAVIRKPKSKLILIHYITGSTPGYFFNSITRTNFLFELAAKGLYKEQIENKISLIDNIASGYNPEHFNSSLRHLLENTHSEMVNWSERDKLKQLV</sequence>
<keyword evidence="2" id="KW-1185">Reference proteome</keyword>